<feature type="domain" description="Acyl-CoA oxidase/dehydrogenase middle" evidence="7">
    <location>
        <begin position="128"/>
        <end position="227"/>
    </location>
</feature>
<dbReference type="Gene3D" id="1.20.140.10">
    <property type="entry name" value="Butyryl-CoA Dehydrogenase, subunit A, domain 3"/>
    <property type="match status" value="1"/>
</dbReference>
<dbReference type="InterPro" id="IPR013786">
    <property type="entry name" value="AcylCoA_DH/ox_N"/>
</dbReference>
<dbReference type="InterPro" id="IPR006091">
    <property type="entry name" value="Acyl-CoA_Oxase/DH_mid-dom"/>
</dbReference>
<dbReference type="OrthoDB" id="3666321at2"/>
<evidence type="ECO:0000256" key="3">
    <source>
        <dbReference type="ARBA" id="ARBA00022630"/>
    </source>
</evidence>
<comment type="similarity">
    <text evidence="2 5">Belongs to the acyl-CoA dehydrogenase family.</text>
</comment>
<dbReference type="PANTHER" id="PTHR43884">
    <property type="entry name" value="ACYL-COA DEHYDROGENASE"/>
    <property type="match status" value="1"/>
</dbReference>
<organism evidence="9 10">
    <name type="scientific">Streptomyces hoynatensis</name>
    <dbReference type="NCBI Taxonomy" id="1141874"/>
    <lineage>
        <taxon>Bacteria</taxon>
        <taxon>Bacillati</taxon>
        <taxon>Actinomycetota</taxon>
        <taxon>Actinomycetes</taxon>
        <taxon>Kitasatosporales</taxon>
        <taxon>Streptomycetaceae</taxon>
        <taxon>Streptomyces</taxon>
    </lineage>
</organism>
<sequence length="598" mass="62752">MTPPQAGPVAETTAALDVLLDTHPEASAALDPATLSRLDEESGFPREATDLLDRLGVPALYVPTRFGGRLESQEELFHVLRVLGRRDVTVAVAHFKTYLGAVSVWLAGRPEQAERLGREIIAGSRVSWALSEPEHGADLLAGEVTATREEGGEGGYVLSGVKWLINNATLGSHWCVLARTSQTPGSRSHSLLLVGKEGLPEGSYRPLPKVATVGIRGADISGVGFEDTRVPATALVGQEGKGVETVLRGLQLTRTACAGLSAGAGEHALRIATAFAAEHQVGGRPLIERPHVREVLARSAATLLAVEAVGRAGARSAHALTDEMSVISALTKAVAPTLADGLIRDLADLLGSRSHLAAGYAHGAFQKALRDHQIVGIFDGSTVVNRHAVVNHFPRLARNYASGTADLDGVAEATALGSPVRPLDPTRLQVMSRTGCSIVQALPAVAARVARAAAAGEAPATLAEAAGAAEAAVRRVHERMARVAPSPKPPIAAFDLAAAYELGFAAAVCLHVWERRAASGADARSAAWDEARWVEGALWALLDRLGEAAGQEPRPLRRDLRDGLVDWLAEAVAKGEPLTLFARQATGNDAVQEAADER</sequence>
<evidence type="ECO:0000256" key="5">
    <source>
        <dbReference type="RuleBase" id="RU362125"/>
    </source>
</evidence>
<dbReference type="Gene3D" id="1.10.540.10">
    <property type="entry name" value="Acyl-CoA dehydrogenase/oxidase, N-terminal domain"/>
    <property type="match status" value="1"/>
</dbReference>
<dbReference type="InterPro" id="IPR037069">
    <property type="entry name" value="AcylCoA_DH/ox_N_sf"/>
</dbReference>
<keyword evidence="10" id="KW-1185">Reference proteome</keyword>
<dbReference type="RefSeq" id="WP_120680158.1">
    <property type="nucleotide sequence ID" value="NZ_RBAL01000008.1"/>
</dbReference>
<dbReference type="Pfam" id="PF00441">
    <property type="entry name" value="Acyl-CoA_dh_1"/>
    <property type="match status" value="1"/>
</dbReference>
<evidence type="ECO:0000313" key="10">
    <source>
        <dbReference type="Proteomes" id="UP000272474"/>
    </source>
</evidence>
<feature type="domain" description="Acyl-CoA dehydrogenase/oxidase C-terminal" evidence="6">
    <location>
        <begin position="240"/>
        <end position="389"/>
    </location>
</feature>
<dbReference type="InterPro" id="IPR009075">
    <property type="entry name" value="AcylCo_DH/oxidase_C"/>
</dbReference>
<dbReference type="PANTHER" id="PTHR43884:SF19">
    <property type="entry name" value="ACYL-COA DEHYDROGENASE FADE4-RELATED"/>
    <property type="match status" value="1"/>
</dbReference>
<dbReference type="SUPFAM" id="SSF47203">
    <property type="entry name" value="Acyl-CoA dehydrogenase C-terminal domain-like"/>
    <property type="match status" value="1"/>
</dbReference>
<name>A0A3A9YZC2_9ACTN</name>
<dbReference type="CDD" id="cd00567">
    <property type="entry name" value="ACAD"/>
    <property type="match status" value="1"/>
</dbReference>
<evidence type="ECO:0000313" key="9">
    <source>
        <dbReference type="EMBL" id="RKN41220.1"/>
    </source>
</evidence>
<evidence type="ECO:0000259" key="8">
    <source>
        <dbReference type="Pfam" id="PF02771"/>
    </source>
</evidence>
<dbReference type="InterPro" id="IPR046373">
    <property type="entry name" value="Acyl-CoA_Oxase/DH_mid-dom_sf"/>
</dbReference>
<proteinExistence type="inferred from homology"/>
<evidence type="ECO:0000259" key="7">
    <source>
        <dbReference type="Pfam" id="PF02770"/>
    </source>
</evidence>
<feature type="domain" description="Acyl-CoA dehydrogenase/oxidase N-terminal" evidence="8">
    <location>
        <begin position="36"/>
        <end position="123"/>
    </location>
</feature>
<keyword evidence="3 5" id="KW-0285">Flavoprotein</keyword>
<gene>
    <name evidence="9" type="ORF">D7294_15935</name>
</gene>
<accession>A0A3A9YZC2</accession>
<evidence type="ECO:0000256" key="4">
    <source>
        <dbReference type="ARBA" id="ARBA00022827"/>
    </source>
</evidence>
<dbReference type="Pfam" id="PF02771">
    <property type="entry name" value="Acyl-CoA_dh_N"/>
    <property type="match status" value="1"/>
</dbReference>
<dbReference type="AlphaFoldDB" id="A0A3A9YZC2"/>
<comment type="cofactor">
    <cofactor evidence="1 5">
        <name>FAD</name>
        <dbReference type="ChEBI" id="CHEBI:57692"/>
    </cofactor>
</comment>
<evidence type="ECO:0000259" key="6">
    <source>
        <dbReference type="Pfam" id="PF00441"/>
    </source>
</evidence>
<dbReference type="EMBL" id="RBAL01000008">
    <property type="protein sequence ID" value="RKN41220.1"/>
    <property type="molecule type" value="Genomic_DNA"/>
</dbReference>
<dbReference type="GO" id="GO:0005886">
    <property type="term" value="C:plasma membrane"/>
    <property type="evidence" value="ECO:0007669"/>
    <property type="project" value="TreeGrafter"/>
</dbReference>
<dbReference type="Gene3D" id="2.40.110.10">
    <property type="entry name" value="Butyryl-CoA Dehydrogenase, subunit A, domain 2"/>
    <property type="match status" value="1"/>
</dbReference>
<dbReference type="InterPro" id="IPR009100">
    <property type="entry name" value="AcylCoA_DH/oxidase_NM_dom_sf"/>
</dbReference>
<keyword evidence="4 5" id="KW-0274">FAD</keyword>
<evidence type="ECO:0000256" key="1">
    <source>
        <dbReference type="ARBA" id="ARBA00001974"/>
    </source>
</evidence>
<dbReference type="InterPro" id="IPR036250">
    <property type="entry name" value="AcylCo_DH-like_C"/>
</dbReference>
<reference evidence="9 10" key="1">
    <citation type="journal article" date="2014" name="Int. J. Syst. Evol. Microbiol.">
        <title>Streptomyces hoynatensis sp. nov., isolated from deep marine sediment.</title>
        <authorList>
            <person name="Veyisoglu A."/>
            <person name="Sahin N."/>
        </authorList>
    </citation>
    <scope>NUCLEOTIDE SEQUENCE [LARGE SCALE GENOMIC DNA]</scope>
    <source>
        <strain evidence="9 10">KCTC 29097</strain>
    </source>
</reference>
<evidence type="ECO:0000256" key="2">
    <source>
        <dbReference type="ARBA" id="ARBA00009347"/>
    </source>
</evidence>
<dbReference type="Proteomes" id="UP000272474">
    <property type="component" value="Unassembled WGS sequence"/>
</dbReference>
<comment type="caution">
    <text evidence="9">The sequence shown here is derived from an EMBL/GenBank/DDBJ whole genome shotgun (WGS) entry which is preliminary data.</text>
</comment>
<dbReference type="GO" id="GO:0050660">
    <property type="term" value="F:flavin adenine dinucleotide binding"/>
    <property type="evidence" value="ECO:0007669"/>
    <property type="project" value="InterPro"/>
</dbReference>
<dbReference type="GO" id="GO:0003995">
    <property type="term" value="F:acyl-CoA dehydrogenase activity"/>
    <property type="evidence" value="ECO:0007669"/>
    <property type="project" value="TreeGrafter"/>
</dbReference>
<dbReference type="Pfam" id="PF02770">
    <property type="entry name" value="Acyl-CoA_dh_M"/>
    <property type="match status" value="1"/>
</dbReference>
<protein>
    <submittedName>
        <fullName evidence="9">Acyl-CoA dehydrogenase</fullName>
    </submittedName>
</protein>
<dbReference type="SUPFAM" id="SSF56645">
    <property type="entry name" value="Acyl-CoA dehydrogenase NM domain-like"/>
    <property type="match status" value="1"/>
</dbReference>
<keyword evidence="5" id="KW-0560">Oxidoreductase</keyword>